<dbReference type="RefSeq" id="XP_014245865.1">
    <property type="nucleotide sequence ID" value="XM_014390379.2"/>
</dbReference>
<evidence type="ECO:0000313" key="1">
    <source>
        <dbReference type="EnsemblMetazoa" id="XP_014245865.1"/>
    </source>
</evidence>
<protein>
    <submittedName>
        <fullName evidence="1">Uncharacterized protein</fullName>
    </submittedName>
</protein>
<dbReference type="KEGG" id="clec:106664554"/>
<dbReference type="OMA" id="CEVKIQD"/>
<accession>A0A8I6RGL0</accession>
<dbReference type="EnsemblMetazoa" id="XM_014390379.2">
    <property type="protein sequence ID" value="XP_014245865.1"/>
    <property type="gene ID" value="LOC106664554"/>
</dbReference>
<dbReference type="AlphaFoldDB" id="A0A8I6RGL0"/>
<reference evidence="1" key="1">
    <citation type="submission" date="2022-01" db="UniProtKB">
        <authorList>
            <consortium name="EnsemblMetazoa"/>
        </authorList>
    </citation>
    <scope>IDENTIFICATION</scope>
</reference>
<proteinExistence type="predicted"/>
<sequence length="544" mass="61699">MSPLKPVRSLYNYAVDQVLKTIYEILKNREKDLEPLRKHLINLLHGGIREHIIDKAVSDYGSSVCDILDIVELLADSSIQELQLLKVYQGHNFQNGELFSRLNNSNIIGLRKLNLKVHVQQSNSPRIELLTEGLHKVLRRGLAANLRVLTLHNGADNQSLSILGKYAEHLTHLDITSSWLVDDTGICDLLLKDVSNFINSNWSDLENCEPHAIKSLSLLPECTRNKVCRTLCEVKIQDTNTSSISVLLLLIFARCLKSLGGFLYSRNIGDAILMVQSLDNAPEYLELTELWDTQLPLDKLTKLAKYLPKLSILYTRAACLPKVPPFLPPLKSLTADFDFVHYGPQLFEFLEFNGSSITRLVLIDQVYSLDLNLIALYCPLLEELVAKVTVDPSRSSNNPMSNLKSAIVRIASGNTFLWIMRQADNIVHLEVLLEREGTEEDAMFENDVIQQMIDENPKSLQSIAYLSIHMYFNPRYQICAVSCGTLTINAAYTLCIACDSLKVLGELHTWFWVSKKDVLSMAEHIKKSNWDVKLRYRDVLYPET</sequence>
<dbReference type="Proteomes" id="UP000494040">
    <property type="component" value="Unassembled WGS sequence"/>
</dbReference>
<name>A0A8I6RGL0_CIMLE</name>
<organism evidence="1 2">
    <name type="scientific">Cimex lectularius</name>
    <name type="common">Bed bug</name>
    <name type="synonym">Acanthia lectularia</name>
    <dbReference type="NCBI Taxonomy" id="79782"/>
    <lineage>
        <taxon>Eukaryota</taxon>
        <taxon>Metazoa</taxon>
        <taxon>Ecdysozoa</taxon>
        <taxon>Arthropoda</taxon>
        <taxon>Hexapoda</taxon>
        <taxon>Insecta</taxon>
        <taxon>Pterygota</taxon>
        <taxon>Neoptera</taxon>
        <taxon>Paraneoptera</taxon>
        <taxon>Hemiptera</taxon>
        <taxon>Heteroptera</taxon>
        <taxon>Panheteroptera</taxon>
        <taxon>Cimicomorpha</taxon>
        <taxon>Cimicidae</taxon>
        <taxon>Cimex</taxon>
    </lineage>
</organism>
<keyword evidence="2" id="KW-1185">Reference proteome</keyword>
<dbReference type="OrthoDB" id="16120at2759"/>
<dbReference type="GeneID" id="106664554"/>
<evidence type="ECO:0000313" key="2">
    <source>
        <dbReference type="Proteomes" id="UP000494040"/>
    </source>
</evidence>